<evidence type="ECO:0000256" key="5">
    <source>
        <dbReference type="ARBA" id="ARBA00023040"/>
    </source>
</evidence>
<comment type="similarity">
    <text evidence="9">Belongs to the G-protein coupled receptor 1 family.</text>
</comment>
<dbReference type="InterPro" id="IPR000276">
    <property type="entry name" value="GPCR_Rhodpsn"/>
</dbReference>
<evidence type="ECO:0000256" key="2">
    <source>
        <dbReference type="ARBA" id="ARBA00022475"/>
    </source>
</evidence>
<dbReference type="GO" id="GO:0004930">
    <property type="term" value="F:G protein-coupled receptor activity"/>
    <property type="evidence" value="ECO:0007669"/>
    <property type="project" value="UniProtKB-KW"/>
</dbReference>
<feature type="transmembrane region" description="Helical" evidence="10">
    <location>
        <begin position="160"/>
        <end position="184"/>
    </location>
</feature>
<evidence type="ECO:0000256" key="1">
    <source>
        <dbReference type="ARBA" id="ARBA00004651"/>
    </source>
</evidence>
<evidence type="ECO:0000256" key="7">
    <source>
        <dbReference type="ARBA" id="ARBA00023170"/>
    </source>
</evidence>
<dbReference type="PANTHER" id="PTHR24249:SF372">
    <property type="entry name" value="G-PROTEIN COUPLED RECEPTORS FAMILY 1 PROFILE DOMAIN-CONTAINING PROTEIN"/>
    <property type="match status" value="1"/>
</dbReference>
<feature type="transmembrane region" description="Helical" evidence="10">
    <location>
        <begin position="16"/>
        <end position="41"/>
    </location>
</feature>
<evidence type="ECO:0000256" key="10">
    <source>
        <dbReference type="SAM" id="Phobius"/>
    </source>
</evidence>
<name>A0AAU9W9V5_9CNID</name>
<feature type="transmembrane region" description="Helical" evidence="10">
    <location>
        <begin position="222"/>
        <end position="242"/>
    </location>
</feature>
<keyword evidence="7 9" id="KW-0675">Receptor</keyword>
<reference evidence="12 13" key="1">
    <citation type="submission" date="2022-05" db="EMBL/GenBank/DDBJ databases">
        <authorList>
            <consortium name="Genoscope - CEA"/>
            <person name="William W."/>
        </authorList>
    </citation>
    <scope>NUCLEOTIDE SEQUENCE [LARGE SCALE GENOMIC DNA]</scope>
</reference>
<protein>
    <recommendedName>
        <fullName evidence="11">G-protein coupled receptors family 1 profile domain-containing protein</fullName>
    </recommendedName>
</protein>
<evidence type="ECO:0000313" key="12">
    <source>
        <dbReference type="EMBL" id="CAH3046228.1"/>
    </source>
</evidence>
<comment type="caution">
    <text evidence="12">The sequence shown here is derived from an EMBL/GenBank/DDBJ whole genome shotgun (WGS) entry which is preliminary data.</text>
</comment>
<proteinExistence type="inferred from homology"/>
<evidence type="ECO:0000256" key="9">
    <source>
        <dbReference type="RuleBase" id="RU000688"/>
    </source>
</evidence>
<feature type="transmembrane region" description="Helical" evidence="10">
    <location>
        <begin position="53"/>
        <end position="75"/>
    </location>
</feature>
<evidence type="ECO:0000259" key="11">
    <source>
        <dbReference type="PROSITE" id="PS50262"/>
    </source>
</evidence>
<keyword evidence="13" id="KW-1185">Reference proteome</keyword>
<evidence type="ECO:0000256" key="6">
    <source>
        <dbReference type="ARBA" id="ARBA00023136"/>
    </source>
</evidence>
<dbReference type="EMBL" id="CALNXJ010000008">
    <property type="protein sequence ID" value="CAH3046228.1"/>
    <property type="molecule type" value="Genomic_DNA"/>
</dbReference>
<organism evidence="12 13">
    <name type="scientific">Pocillopora meandrina</name>
    <dbReference type="NCBI Taxonomy" id="46732"/>
    <lineage>
        <taxon>Eukaryota</taxon>
        <taxon>Metazoa</taxon>
        <taxon>Cnidaria</taxon>
        <taxon>Anthozoa</taxon>
        <taxon>Hexacorallia</taxon>
        <taxon>Scleractinia</taxon>
        <taxon>Astrocoeniina</taxon>
        <taxon>Pocilloporidae</taxon>
        <taxon>Pocillopora</taxon>
    </lineage>
</organism>
<dbReference type="Pfam" id="PF00001">
    <property type="entry name" value="7tm_1"/>
    <property type="match status" value="2"/>
</dbReference>
<feature type="transmembrane region" description="Helical" evidence="10">
    <location>
        <begin position="262"/>
        <end position="282"/>
    </location>
</feature>
<dbReference type="GO" id="GO:0005886">
    <property type="term" value="C:plasma membrane"/>
    <property type="evidence" value="ECO:0007669"/>
    <property type="project" value="UniProtKB-SubCell"/>
</dbReference>
<gene>
    <name evidence="12" type="ORF">PMEA_00033156</name>
</gene>
<keyword evidence="8 9" id="KW-0807">Transducer</keyword>
<evidence type="ECO:0000313" key="13">
    <source>
        <dbReference type="Proteomes" id="UP001159428"/>
    </source>
</evidence>
<sequence>MTVGCLNEQRSKEASIVLSLCFSSSGLAGVTGNAVVLWLFFRNESLRTISNRFLASLSVADFLVGLVIDPIWITFRCLIQPSNVTQAALNKFMDMLWIHTTAATTLNLCCVSVDRFIAIRFPFRYQDILTKKTCHSLIAVVWFTSLLLPCPVIFVNAENLWLFVSLVTFCIPTTVMAVCYFWIFKAASNQARRMTGGNKHRADERRSTFPSRIIQNFKAIKTIGFVLCVFVVSWMPCLVLSIVHEFSASNPCTDEKLYNVAWPWIEAVALSSSAINPWVYFFRNGEFRQALHRSIRR</sequence>
<dbReference type="Proteomes" id="UP001159428">
    <property type="component" value="Unassembled WGS sequence"/>
</dbReference>
<dbReference type="PRINTS" id="PR00237">
    <property type="entry name" value="GPCRRHODOPSN"/>
</dbReference>
<keyword evidence="5 9" id="KW-0297">G-protein coupled receptor</keyword>
<feature type="transmembrane region" description="Helical" evidence="10">
    <location>
        <begin position="95"/>
        <end position="113"/>
    </location>
</feature>
<keyword evidence="4 10" id="KW-1133">Transmembrane helix</keyword>
<dbReference type="PANTHER" id="PTHR24249">
    <property type="entry name" value="HISTAMINE RECEPTOR-RELATED G-PROTEIN COUPLED RECEPTOR"/>
    <property type="match status" value="1"/>
</dbReference>
<evidence type="ECO:0000256" key="8">
    <source>
        <dbReference type="ARBA" id="ARBA00023224"/>
    </source>
</evidence>
<dbReference type="InterPro" id="IPR050569">
    <property type="entry name" value="TAAR"/>
</dbReference>
<keyword evidence="2" id="KW-1003">Cell membrane</keyword>
<feature type="domain" description="G-protein coupled receptors family 1 profile" evidence="11">
    <location>
        <begin position="32"/>
        <end position="280"/>
    </location>
</feature>
<comment type="subcellular location">
    <subcellularLocation>
        <location evidence="1">Cell membrane</location>
        <topology evidence="1">Multi-pass membrane protein</topology>
    </subcellularLocation>
</comment>
<evidence type="ECO:0000256" key="3">
    <source>
        <dbReference type="ARBA" id="ARBA00022692"/>
    </source>
</evidence>
<keyword evidence="6 10" id="KW-0472">Membrane</keyword>
<dbReference type="SUPFAM" id="SSF81321">
    <property type="entry name" value="Family A G protein-coupled receptor-like"/>
    <property type="match status" value="1"/>
</dbReference>
<dbReference type="PROSITE" id="PS50262">
    <property type="entry name" value="G_PROTEIN_RECEP_F1_2"/>
    <property type="match status" value="1"/>
</dbReference>
<dbReference type="InterPro" id="IPR017452">
    <property type="entry name" value="GPCR_Rhodpsn_7TM"/>
</dbReference>
<dbReference type="SMART" id="SM01381">
    <property type="entry name" value="7TM_GPCR_Srsx"/>
    <property type="match status" value="1"/>
</dbReference>
<dbReference type="AlphaFoldDB" id="A0AAU9W9V5"/>
<dbReference type="Gene3D" id="1.20.1070.10">
    <property type="entry name" value="Rhodopsin 7-helix transmembrane proteins"/>
    <property type="match status" value="1"/>
</dbReference>
<feature type="transmembrane region" description="Helical" evidence="10">
    <location>
        <begin position="134"/>
        <end position="154"/>
    </location>
</feature>
<dbReference type="CDD" id="cd00637">
    <property type="entry name" value="7tm_classA_rhodopsin-like"/>
    <property type="match status" value="1"/>
</dbReference>
<keyword evidence="3 9" id="KW-0812">Transmembrane</keyword>
<evidence type="ECO:0000256" key="4">
    <source>
        <dbReference type="ARBA" id="ARBA00022989"/>
    </source>
</evidence>
<dbReference type="PROSITE" id="PS00237">
    <property type="entry name" value="G_PROTEIN_RECEP_F1_1"/>
    <property type="match status" value="1"/>
</dbReference>
<accession>A0AAU9W9V5</accession>